<comment type="caution">
    <text evidence="1">The sequence shown here is derived from an EMBL/GenBank/DDBJ whole genome shotgun (WGS) entry which is preliminary data.</text>
</comment>
<organism evidence="1 2">
    <name type="scientific">Paraburkholderia youngii</name>
    <dbReference type="NCBI Taxonomy" id="2782701"/>
    <lineage>
        <taxon>Bacteria</taxon>
        <taxon>Pseudomonadati</taxon>
        <taxon>Pseudomonadota</taxon>
        <taxon>Betaproteobacteria</taxon>
        <taxon>Burkholderiales</taxon>
        <taxon>Burkholderiaceae</taxon>
        <taxon>Paraburkholderia</taxon>
    </lineage>
</organism>
<accession>A0A7Y6K7P6</accession>
<evidence type="ECO:0000313" key="1">
    <source>
        <dbReference type="EMBL" id="NUY05935.1"/>
    </source>
</evidence>
<protein>
    <submittedName>
        <fullName evidence="1">Uncharacterized protein</fullName>
    </submittedName>
</protein>
<sequence>MRDPRLIVFLAATPAHHLDTRCLEEIKDGRVHERAIVIAVQTKAIQIARASAGFLLPILHGWTSFAGISLT</sequence>
<gene>
    <name evidence="1" type="ORF">G5S42_41895</name>
</gene>
<evidence type="ECO:0000313" key="2">
    <source>
        <dbReference type="Proteomes" id="UP000594380"/>
    </source>
</evidence>
<reference evidence="1 2" key="1">
    <citation type="submission" date="2020-02" db="EMBL/GenBank/DDBJ databases">
        <title>Paraburkholderia simonii sp. nov. and Paraburkholderia youngii sp. nov. Brazilian and Mexican Mimosa-associated rhizobia.</title>
        <authorList>
            <person name="Mavima L."/>
            <person name="Beukes C.W."/>
            <person name="Chan W.Y."/>
            <person name="Palmer M."/>
            <person name="De Meyer S.E."/>
            <person name="James E.K."/>
            <person name="Venter S.N."/>
            <person name="Steenkamp E.T."/>
        </authorList>
    </citation>
    <scope>NUCLEOTIDE SEQUENCE [LARGE SCALE GENOMIC DNA]</scope>
    <source>
        <strain evidence="1 2">JPY169</strain>
    </source>
</reference>
<dbReference type="AlphaFoldDB" id="A0A7Y6K7P6"/>
<dbReference type="Proteomes" id="UP000594380">
    <property type="component" value="Unassembled WGS sequence"/>
</dbReference>
<proteinExistence type="predicted"/>
<dbReference type="EMBL" id="JAALDK010000003">
    <property type="protein sequence ID" value="NUY05935.1"/>
    <property type="molecule type" value="Genomic_DNA"/>
</dbReference>
<name>A0A7Y6K7P6_9BURK</name>